<sequence>MPFSRAPLRFHQVFMPISRAPLIVPAAQWTSFQSFSVVASLQSSTMVSSLQSSNLDSPSPVHRLQIRLFEGPLGQAPDEVLRGSFTSPGRPQTRLSMGSPDSQGCIAATGLQGPCISDGLQGSCNAAASPQNSVRTSIDLSVPGQNFVFCFPFLLSLRGPFGPQE</sequence>
<dbReference type="EMBL" id="JAHRIO010042580">
    <property type="protein sequence ID" value="MEQ2172695.1"/>
    <property type="molecule type" value="Genomic_DNA"/>
</dbReference>
<accession>A0ABV0NN44</accession>
<protein>
    <submittedName>
        <fullName evidence="1">Uncharacterized protein</fullName>
    </submittedName>
</protein>
<evidence type="ECO:0000313" key="1">
    <source>
        <dbReference type="EMBL" id="MEQ2172695.1"/>
    </source>
</evidence>
<proteinExistence type="predicted"/>
<name>A0ABV0NN44_9TELE</name>
<organism evidence="1 2">
    <name type="scientific">Goodea atripinnis</name>
    <dbReference type="NCBI Taxonomy" id="208336"/>
    <lineage>
        <taxon>Eukaryota</taxon>
        <taxon>Metazoa</taxon>
        <taxon>Chordata</taxon>
        <taxon>Craniata</taxon>
        <taxon>Vertebrata</taxon>
        <taxon>Euteleostomi</taxon>
        <taxon>Actinopterygii</taxon>
        <taxon>Neopterygii</taxon>
        <taxon>Teleostei</taxon>
        <taxon>Neoteleostei</taxon>
        <taxon>Acanthomorphata</taxon>
        <taxon>Ovalentaria</taxon>
        <taxon>Atherinomorphae</taxon>
        <taxon>Cyprinodontiformes</taxon>
        <taxon>Goodeidae</taxon>
        <taxon>Goodea</taxon>
    </lineage>
</organism>
<dbReference type="Proteomes" id="UP001476798">
    <property type="component" value="Unassembled WGS sequence"/>
</dbReference>
<gene>
    <name evidence="1" type="ORF">GOODEAATRI_023890</name>
</gene>
<reference evidence="1 2" key="1">
    <citation type="submission" date="2021-06" db="EMBL/GenBank/DDBJ databases">
        <authorList>
            <person name="Palmer J.M."/>
        </authorList>
    </citation>
    <scope>NUCLEOTIDE SEQUENCE [LARGE SCALE GENOMIC DNA]</scope>
    <source>
        <strain evidence="1 2">GA_2019</strain>
        <tissue evidence="1">Muscle</tissue>
    </source>
</reference>
<keyword evidence="2" id="KW-1185">Reference proteome</keyword>
<evidence type="ECO:0000313" key="2">
    <source>
        <dbReference type="Proteomes" id="UP001476798"/>
    </source>
</evidence>
<comment type="caution">
    <text evidence="1">The sequence shown here is derived from an EMBL/GenBank/DDBJ whole genome shotgun (WGS) entry which is preliminary data.</text>
</comment>